<evidence type="ECO:0000256" key="3">
    <source>
        <dbReference type="ARBA" id="ARBA00023002"/>
    </source>
</evidence>
<dbReference type="GO" id="GO:0004601">
    <property type="term" value="F:peroxidase activity"/>
    <property type="evidence" value="ECO:0007669"/>
    <property type="project" value="UniProtKB-KW"/>
</dbReference>
<proteinExistence type="inferred from homology"/>
<evidence type="ECO:0000256" key="4">
    <source>
        <dbReference type="ARBA" id="ARBA00023157"/>
    </source>
</evidence>
<protein>
    <recommendedName>
        <fullName evidence="6">Thiol peroxidase</fullName>
        <shortName evidence="6">Tpx</shortName>
        <ecNumber evidence="6">1.11.1.24</ecNumber>
    </recommendedName>
    <alternativeName>
        <fullName evidence="6">Peroxiredoxin tpx</fullName>
        <shortName evidence="6">Prx</shortName>
    </alternativeName>
    <alternativeName>
        <fullName evidence="6">Thioredoxin peroxidase</fullName>
    </alternativeName>
    <alternativeName>
        <fullName evidence="6">Thioredoxin-dependent peroxiredoxin</fullName>
    </alternativeName>
</protein>
<evidence type="ECO:0000259" key="7">
    <source>
        <dbReference type="PROSITE" id="PS51352"/>
    </source>
</evidence>
<keyword evidence="9" id="KW-1185">Reference proteome</keyword>
<dbReference type="InterPro" id="IPR036249">
    <property type="entry name" value="Thioredoxin-like_sf"/>
</dbReference>
<comment type="similarity">
    <text evidence="6">Belongs to the peroxiredoxin family. Tpx subfamily.</text>
</comment>
<comment type="miscellaneous">
    <text evidence="6">The active site is a conserved redox-active cysteine residue, the peroxidatic cysteine (C(P)), which makes the nucleophilic attack on the peroxide substrate. The peroxide oxidizes the C(P)-SH to cysteine sulfenic acid (C(P)-SOH), which then reacts with another cysteine residue, the resolving cysteine (C(R)), to form a disulfide bridge. The disulfide is subsequently reduced by an appropriate electron donor to complete the catalytic cycle. In this atypical 2-Cys peroxiredoxin, C(R) is present in the same subunit to form an intramolecular disulfide. The disulfide is subsequently reduced by thioredoxin.</text>
</comment>
<dbReference type="PROSITE" id="PS51352">
    <property type="entry name" value="THIOREDOXIN_2"/>
    <property type="match status" value="1"/>
</dbReference>
<keyword evidence="2 6" id="KW-0049">Antioxidant</keyword>
<evidence type="ECO:0000256" key="1">
    <source>
        <dbReference type="ARBA" id="ARBA00022559"/>
    </source>
</evidence>
<dbReference type="NCBIfam" id="NF001808">
    <property type="entry name" value="PRK00522.1"/>
    <property type="match status" value="1"/>
</dbReference>
<dbReference type="EC" id="1.11.1.24" evidence="6"/>
<dbReference type="PROSITE" id="PS01265">
    <property type="entry name" value="TPX"/>
    <property type="match status" value="1"/>
</dbReference>
<dbReference type="InterPro" id="IPR018219">
    <property type="entry name" value="Tpx_CS"/>
</dbReference>
<feature type="active site" description="Cysteine sulfenic acid (-SOH) intermediate" evidence="6">
    <location>
        <position position="60"/>
    </location>
</feature>
<feature type="domain" description="Thioredoxin" evidence="7">
    <location>
        <begin position="18"/>
        <end position="165"/>
    </location>
</feature>
<dbReference type="InterPro" id="IPR050455">
    <property type="entry name" value="Tpx_Peroxidase_subfamily"/>
</dbReference>
<dbReference type="Proteomes" id="UP001597525">
    <property type="component" value="Unassembled WGS sequence"/>
</dbReference>
<organism evidence="8 9">
    <name type="scientific">Sphingobacterium bambusae</name>
    <dbReference type="NCBI Taxonomy" id="662858"/>
    <lineage>
        <taxon>Bacteria</taxon>
        <taxon>Pseudomonadati</taxon>
        <taxon>Bacteroidota</taxon>
        <taxon>Sphingobacteriia</taxon>
        <taxon>Sphingobacteriales</taxon>
        <taxon>Sphingobacteriaceae</taxon>
        <taxon>Sphingobacterium</taxon>
    </lineage>
</organism>
<evidence type="ECO:0000256" key="6">
    <source>
        <dbReference type="HAMAP-Rule" id="MF_00269"/>
    </source>
</evidence>
<keyword evidence="5 6" id="KW-0676">Redox-active center</keyword>
<dbReference type="InterPro" id="IPR013740">
    <property type="entry name" value="Redoxin"/>
</dbReference>
<comment type="function">
    <text evidence="6">Thiol-specific peroxidase that catalyzes the reduction of hydrogen peroxide and organic hydroperoxides to water and alcohols, respectively. Plays a role in cell protection against oxidative stress by detoxifying peroxides.</text>
</comment>
<sequence>MATITFKGTAINTHGELPAVGSTAPDFKLTAGDLSEKGLSDFKGKKIILNIFPSVDTGTCAASVRKFNEEAAGLANTVVLCISRDLPFAQGRFCAAEGIENVVSLSEYKDSNFSDAYQLKIVDGPLAGLLSRSVVVIDENGQVAYTEQVAETTEEPNYEKALAAL</sequence>
<evidence type="ECO:0000256" key="5">
    <source>
        <dbReference type="ARBA" id="ARBA00023284"/>
    </source>
</evidence>
<comment type="subunit">
    <text evidence="6">Homodimer.</text>
</comment>
<dbReference type="InterPro" id="IPR013766">
    <property type="entry name" value="Thioredoxin_domain"/>
</dbReference>
<dbReference type="CDD" id="cd03014">
    <property type="entry name" value="PRX_Atyp2cys"/>
    <property type="match status" value="1"/>
</dbReference>
<dbReference type="Pfam" id="PF08534">
    <property type="entry name" value="Redoxin"/>
    <property type="match status" value="1"/>
</dbReference>
<dbReference type="RefSeq" id="WP_320186201.1">
    <property type="nucleotide sequence ID" value="NZ_CP138332.1"/>
</dbReference>
<dbReference type="SUPFAM" id="SSF52833">
    <property type="entry name" value="Thioredoxin-like"/>
    <property type="match status" value="1"/>
</dbReference>
<dbReference type="Gene3D" id="3.40.30.10">
    <property type="entry name" value="Glutaredoxin"/>
    <property type="match status" value="1"/>
</dbReference>
<reference evidence="9" key="1">
    <citation type="journal article" date="2019" name="Int. J. Syst. Evol. Microbiol.">
        <title>The Global Catalogue of Microorganisms (GCM) 10K type strain sequencing project: providing services to taxonomists for standard genome sequencing and annotation.</title>
        <authorList>
            <consortium name="The Broad Institute Genomics Platform"/>
            <consortium name="The Broad Institute Genome Sequencing Center for Infectious Disease"/>
            <person name="Wu L."/>
            <person name="Ma J."/>
        </authorList>
    </citation>
    <scope>NUCLEOTIDE SEQUENCE [LARGE SCALE GENOMIC DNA]</scope>
    <source>
        <strain evidence="9">KCTC 22814</strain>
    </source>
</reference>
<dbReference type="PANTHER" id="PTHR43110">
    <property type="entry name" value="THIOL PEROXIDASE"/>
    <property type="match status" value="1"/>
</dbReference>
<evidence type="ECO:0000313" key="9">
    <source>
        <dbReference type="Proteomes" id="UP001597525"/>
    </source>
</evidence>
<keyword evidence="4 6" id="KW-1015">Disulfide bond</keyword>
<evidence type="ECO:0000256" key="2">
    <source>
        <dbReference type="ARBA" id="ARBA00022862"/>
    </source>
</evidence>
<dbReference type="HAMAP" id="MF_00269">
    <property type="entry name" value="Tpx"/>
    <property type="match status" value="1"/>
</dbReference>
<keyword evidence="1 6" id="KW-0575">Peroxidase</keyword>
<keyword evidence="3 6" id="KW-0560">Oxidoreductase</keyword>
<dbReference type="EMBL" id="JBHUPB010000006">
    <property type="protein sequence ID" value="MFD2967445.1"/>
    <property type="molecule type" value="Genomic_DNA"/>
</dbReference>
<comment type="caution">
    <text evidence="8">The sequence shown here is derived from an EMBL/GenBank/DDBJ whole genome shotgun (WGS) entry which is preliminary data.</text>
</comment>
<dbReference type="InterPro" id="IPR002065">
    <property type="entry name" value="TPX"/>
</dbReference>
<gene>
    <name evidence="6 8" type="primary">tpx</name>
    <name evidence="8" type="ORF">ACFS7Y_08600</name>
</gene>
<dbReference type="PANTHER" id="PTHR43110:SF1">
    <property type="entry name" value="THIOL PEROXIDASE"/>
    <property type="match status" value="1"/>
</dbReference>
<name>A0ABW6BFD3_9SPHI</name>
<comment type="catalytic activity">
    <reaction evidence="6">
        <text>a hydroperoxide + [thioredoxin]-dithiol = an alcohol + [thioredoxin]-disulfide + H2O</text>
        <dbReference type="Rhea" id="RHEA:62620"/>
        <dbReference type="Rhea" id="RHEA-COMP:10698"/>
        <dbReference type="Rhea" id="RHEA-COMP:10700"/>
        <dbReference type="ChEBI" id="CHEBI:15377"/>
        <dbReference type="ChEBI" id="CHEBI:29950"/>
        <dbReference type="ChEBI" id="CHEBI:30879"/>
        <dbReference type="ChEBI" id="CHEBI:35924"/>
        <dbReference type="ChEBI" id="CHEBI:50058"/>
        <dbReference type="EC" id="1.11.1.24"/>
    </reaction>
</comment>
<evidence type="ECO:0000313" key="8">
    <source>
        <dbReference type="EMBL" id="MFD2967445.1"/>
    </source>
</evidence>
<accession>A0ABW6BFD3</accession>
<feature type="disulfide bond" description="Redox-active" evidence="6">
    <location>
        <begin position="60"/>
        <end position="94"/>
    </location>
</feature>